<dbReference type="OrthoDB" id="1927254at2759"/>
<dbReference type="PROSITE" id="PS50884">
    <property type="entry name" value="ZF_DOF_2"/>
    <property type="match status" value="1"/>
</dbReference>
<dbReference type="GO" id="GO:0005634">
    <property type="term" value="C:nucleus"/>
    <property type="evidence" value="ECO:0007669"/>
    <property type="project" value="UniProtKB-SubCell"/>
</dbReference>
<proteinExistence type="predicted"/>
<keyword evidence="2 8" id="KW-0863">Zinc-finger</keyword>
<dbReference type="EMBL" id="JACGCM010001055">
    <property type="protein sequence ID" value="KAF6162352.1"/>
    <property type="molecule type" value="Genomic_DNA"/>
</dbReference>
<sequence>MNKQGGGERFFEAKSPPPSQPLPPPSQQQPLQCPRCESIETKFCYYNNNNVSQPRYFCKTCRRHWTQGGKQRNVPIGGGTRKRKRSPTKNLPSSSCNINNPNMLNFPTSTPFENISSSSLTPPTYCSSGGYGSTLQPFNQVGTIGSDFGGSSLGLVQEFNLPSFTTPQQQHHQNQQGLMENLIFRPNKFSTGTQKRFNYPALSSRAQGLYWSNNKNNSVVSISGASNSVVDIGSSLDNHNQRRTGDQLEGFGLPPTSSPSSPSLLQ</sequence>
<keyword evidence="6 9" id="KW-0804">Transcription</keyword>
<dbReference type="AlphaFoldDB" id="A0A7J7N5N4"/>
<evidence type="ECO:0000313" key="13">
    <source>
        <dbReference type="Proteomes" id="UP000541444"/>
    </source>
</evidence>
<dbReference type="PANTHER" id="PTHR31992:SF141">
    <property type="entry name" value="DOF ZINC FINGER PROTEIN DOF1.4"/>
    <property type="match status" value="1"/>
</dbReference>
<keyword evidence="3 9" id="KW-0862">Zinc</keyword>
<evidence type="ECO:0000256" key="6">
    <source>
        <dbReference type="ARBA" id="ARBA00023163"/>
    </source>
</evidence>
<evidence type="ECO:0000256" key="4">
    <source>
        <dbReference type="ARBA" id="ARBA00023015"/>
    </source>
</evidence>
<evidence type="ECO:0000256" key="9">
    <source>
        <dbReference type="RuleBase" id="RU369094"/>
    </source>
</evidence>
<feature type="compositionally biased region" description="Polar residues" evidence="10">
    <location>
        <begin position="88"/>
        <end position="102"/>
    </location>
</feature>
<evidence type="ECO:0000256" key="7">
    <source>
        <dbReference type="ARBA" id="ARBA00023242"/>
    </source>
</evidence>
<feature type="compositionally biased region" description="Pro residues" evidence="10">
    <location>
        <begin position="15"/>
        <end position="27"/>
    </location>
</feature>
<accession>A0A7J7N5N4</accession>
<dbReference type="PROSITE" id="PS01361">
    <property type="entry name" value="ZF_DOF_1"/>
    <property type="match status" value="1"/>
</dbReference>
<dbReference type="Proteomes" id="UP000541444">
    <property type="component" value="Unassembled WGS sequence"/>
</dbReference>
<keyword evidence="5 8" id="KW-0238">DNA-binding</keyword>
<gene>
    <name evidence="12" type="ORF">GIB67_008481</name>
</gene>
<evidence type="ECO:0000256" key="10">
    <source>
        <dbReference type="SAM" id="MobiDB-lite"/>
    </source>
</evidence>
<comment type="subcellular location">
    <subcellularLocation>
        <location evidence="8 9">Nucleus</location>
    </subcellularLocation>
</comment>
<name>A0A7J7N5N4_9MAGN</name>
<evidence type="ECO:0000256" key="2">
    <source>
        <dbReference type="ARBA" id="ARBA00022771"/>
    </source>
</evidence>
<keyword evidence="4 9" id="KW-0805">Transcription regulation</keyword>
<dbReference type="Pfam" id="PF02701">
    <property type="entry name" value="Zn_ribbon_Dof"/>
    <property type="match status" value="1"/>
</dbReference>
<dbReference type="GO" id="GO:0003700">
    <property type="term" value="F:DNA-binding transcription factor activity"/>
    <property type="evidence" value="ECO:0007669"/>
    <property type="project" value="UniProtKB-UniRule"/>
</dbReference>
<keyword evidence="13" id="KW-1185">Reference proteome</keyword>
<protein>
    <recommendedName>
        <fullName evidence="9">Dof zinc finger protein</fullName>
    </recommendedName>
</protein>
<feature type="region of interest" description="Disordered" evidence="10">
    <location>
        <begin position="69"/>
        <end position="102"/>
    </location>
</feature>
<organism evidence="12 13">
    <name type="scientific">Kingdonia uniflora</name>
    <dbReference type="NCBI Taxonomy" id="39325"/>
    <lineage>
        <taxon>Eukaryota</taxon>
        <taxon>Viridiplantae</taxon>
        <taxon>Streptophyta</taxon>
        <taxon>Embryophyta</taxon>
        <taxon>Tracheophyta</taxon>
        <taxon>Spermatophyta</taxon>
        <taxon>Magnoliopsida</taxon>
        <taxon>Ranunculales</taxon>
        <taxon>Circaeasteraceae</taxon>
        <taxon>Kingdonia</taxon>
    </lineage>
</organism>
<dbReference type="InterPro" id="IPR003851">
    <property type="entry name" value="Znf_Dof"/>
</dbReference>
<reference evidence="12 13" key="1">
    <citation type="journal article" date="2020" name="IScience">
        <title>Genome Sequencing of the Endangered Kingdonia uniflora (Circaeasteraceae, Ranunculales) Reveals Potential Mechanisms of Evolutionary Specialization.</title>
        <authorList>
            <person name="Sun Y."/>
            <person name="Deng T."/>
            <person name="Zhang A."/>
            <person name="Moore M.J."/>
            <person name="Landis J.B."/>
            <person name="Lin N."/>
            <person name="Zhang H."/>
            <person name="Zhang X."/>
            <person name="Huang J."/>
            <person name="Zhang X."/>
            <person name="Sun H."/>
            <person name="Wang H."/>
        </authorList>
    </citation>
    <scope>NUCLEOTIDE SEQUENCE [LARGE SCALE GENOMIC DNA]</scope>
    <source>
        <strain evidence="12">TB1705</strain>
        <tissue evidence="12">Leaf</tissue>
    </source>
</reference>
<feature type="region of interest" description="Disordered" evidence="10">
    <location>
        <begin position="233"/>
        <end position="266"/>
    </location>
</feature>
<dbReference type="InterPro" id="IPR045174">
    <property type="entry name" value="Dof"/>
</dbReference>
<comment type="caution">
    <text evidence="12">The sequence shown here is derived from an EMBL/GenBank/DDBJ whole genome shotgun (WGS) entry which is preliminary data.</text>
</comment>
<dbReference type="PANTHER" id="PTHR31992">
    <property type="entry name" value="DOF ZINC FINGER PROTEIN DOF1.4-RELATED"/>
    <property type="match status" value="1"/>
</dbReference>
<evidence type="ECO:0000256" key="8">
    <source>
        <dbReference type="PROSITE-ProRule" id="PRU00071"/>
    </source>
</evidence>
<evidence type="ECO:0000256" key="1">
    <source>
        <dbReference type="ARBA" id="ARBA00022723"/>
    </source>
</evidence>
<feature type="region of interest" description="Disordered" evidence="10">
    <location>
        <begin position="1"/>
        <end position="31"/>
    </location>
</feature>
<comment type="function">
    <text evidence="9">Transcription factor that binds specifically to a 5'-AA[AG]G-3' consensus core sequence.</text>
</comment>
<dbReference type="GO" id="GO:0003677">
    <property type="term" value="F:DNA binding"/>
    <property type="evidence" value="ECO:0007669"/>
    <property type="project" value="UniProtKB-UniRule"/>
</dbReference>
<evidence type="ECO:0000256" key="3">
    <source>
        <dbReference type="ARBA" id="ARBA00022833"/>
    </source>
</evidence>
<dbReference type="GO" id="GO:0008270">
    <property type="term" value="F:zinc ion binding"/>
    <property type="evidence" value="ECO:0007669"/>
    <property type="project" value="UniProtKB-KW"/>
</dbReference>
<evidence type="ECO:0000256" key="5">
    <source>
        <dbReference type="ARBA" id="ARBA00023125"/>
    </source>
</evidence>
<evidence type="ECO:0000259" key="11">
    <source>
        <dbReference type="PROSITE" id="PS50884"/>
    </source>
</evidence>
<feature type="domain" description="Dof-type" evidence="11">
    <location>
        <begin position="31"/>
        <end position="85"/>
    </location>
</feature>
<evidence type="ECO:0000313" key="12">
    <source>
        <dbReference type="EMBL" id="KAF6162352.1"/>
    </source>
</evidence>
<feature type="compositionally biased region" description="Low complexity" evidence="10">
    <location>
        <begin position="253"/>
        <end position="266"/>
    </location>
</feature>
<keyword evidence="7 8" id="KW-0539">Nucleus</keyword>
<keyword evidence="1 9" id="KW-0479">Metal-binding</keyword>